<dbReference type="GeneID" id="5723313"/>
<gene>
    <name evidence="1" type="ORF">CHLRE_05g241000v5</name>
</gene>
<evidence type="ECO:0008006" key="3">
    <source>
        <dbReference type="Google" id="ProtNLM"/>
    </source>
</evidence>
<name>A0A2K3DT75_CHLRE</name>
<dbReference type="EMBL" id="CM008966">
    <property type="protein sequence ID" value="PNW83733.1"/>
    <property type="molecule type" value="Genomic_DNA"/>
</dbReference>
<dbReference type="OMA" id="RIPELQW"/>
<accession>A0A2K3DT75</accession>
<evidence type="ECO:0000313" key="1">
    <source>
        <dbReference type="EMBL" id="PNW83733.1"/>
    </source>
</evidence>
<dbReference type="KEGG" id="cre:CHLRE_05g241000v5"/>
<organism evidence="1 2">
    <name type="scientific">Chlamydomonas reinhardtii</name>
    <name type="common">Chlamydomonas smithii</name>
    <dbReference type="NCBI Taxonomy" id="3055"/>
    <lineage>
        <taxon>Eukaryota</taxon>
        <taxon>Viridiplantae</taxon>
        <taxon>Chlorophyta</taxon>
        <taxon>core chlorophytes</taxon>
        <taxon>Chlorophyceae</taxon>
        <taxon>CS clade</taxon>
        <taxon>Chlamydomonadales</taxon>
        <taxon>Chlamydomonadaceae</taxon>
        <taxon>Chlamydomonas</taxon>
    </lineage>
</organism>
<dbReference type="RefSeq" id="XP_001697700.2">
    <property type="nucleotide sequence ID" value="XM_001697648.3"/>
</dbReference>
<dbReference type="PaxDb" id="3055-EDO99852"/>
<dbReference type="Proteomes" id="UP000006906">
    <property type="component" value="Chromosome 5"/>
</dbReference>
<dbReference type="InParanoid" id="A0A2K3DT75"/>
<dbReference type="Pfam" id="PF10084">
    <property type="entry name" value="DUF2322"/>
    <property type="match status" value="1"/>
</dbReference>
<sequence>MMLSRNTIVATPARQTARSVVAHGLKENVAKLAPITDVAAVRIPALNWQVPNVEGKKASVAIYAHLASKYGGQLTAAAAQEGLELYDEVVADARARPGAHPNIDLLFQVIADGSSHQLVVDKQ</sequence>
<dbReference type="ExpressionAtlas" id="A0A2K3DT75">
    <property type="expression patterns" value="baseline"/>
</dbReference>
<keyword evidence="2" id="KW-1185">Reference proteome</keyword>
<dbReference type="OrthoDB" id="10267212at2759"/>
<dbReference type="InterPro" id="IPR016755">
    <property type="entry name" value="UCP019302"/>
</dbReference>
<protein>
    <recommendedName>
        <fullName evidence="3">DUF2322 family protein</fullName>
    </recommendedName>
</protein>
<dbReference type="Gramene" id="PNW83733">
    <property type="protein sequence ID" value="PNW83733"/>
    <property type="gene ID" value="CHLRE_05g241000v5"/>
</dbReference>
<reference evidence="1 2" key="1">
    <citation type="journal article" date="2007" name="Science">
        <title>The Chlamydomonas genome reveals the evolution of key animal and plant functions.</title>
        <authorList>
            <person name="Merchant S.S."/>
            <person name="Prochnik S.E."/>
            <person name="Vallon O."/>
            <person name="Harris E.H."/>
            <person name="Karpowicz S.J."/>
            <person name="Witman G.B."/>
            <person name="Terry A."/>
            <person name="Salamov A."/>
            <person name="Fritz-Laylin L.K."/>
            <person name="Marechal-Drouard L."/>
            <person name="Marshall W.F."/>
            <person name="Qu L.H."/>
            <person name="Nelson D.R."/>
            <person name="Sanderfoot A.A."/>
            <person name="Spalding M.H."/>
            <person name="Kapitonov V.V."/>
            <person name="Ren Q."/>
            <person name="Ferris P."/>
            <person name="Lindquist E."/>
            <person name="Shapiro H."/>
            <person name="Lucas S.M."/>
            <person name="Grimwood J."/>
            <person name="Schmutz J."/>
            <person name="Cardol P."/>
            <person name="Cerutti H."/>
            <person name="Chanfreau G."/>
            <person name="Chen C.L."/>
            <person name="Cognat V."/>
            <person name="Croft M.T."/>
            <person name="Dent R."/>
            <person name="Dutcher S."/>
            <person name="Fernandez E."/>
            <person name="Fukuzawa H."/>
            <person name="Gonzalez-Ballester D."/>
            <person name="Gonzalez-Halphen D."/>
            <person name="Hallmann A."/>
            <person name="Hanikenne M."/>
            <person name="Hippler M."/>
            <person name="Inwood W."/>
            <person name="Jabbari K."/>
            <person name="Kalanon M."/>
            <person name="Kuras R."/>
            <person name="Lefebvre P.A."/>
            <person name="Lemaire S.D."/>
            <person name="Lobanov A.V."/>
            <person name="Lohr M."/>
            <person name="Manuell A."/>
            <person name="Meier I."/>
            <person name="Mets L."/>
            <person name="Mittag M."/>
            <person name="Mittelmeier T."/>
            <person name="Moroney J.V."/>
            <person name="Moseley J."/>
            <person name="Napoli C."/>
            <person name="Nedelcu A.M."/>
            <person name="Niyogi K."/>
            <person name="Novoselov S.V."/>
            <person name="Paulsen I.T."/>
            <person name="Pazour G."/>
            <person name="Purton S."/>
            <person name="Ral J.P."/>
            <person name="Riano-Pachon D.M."/>
            <person name="Riekhof W."/>
            <person name="Rymarquis L."/>
            <person name="Schroda M."/>
            <person name="Stern D."/>
            <person name="Umen J."/>
            <person name="Willows R."/>
            <person name="Wilson N."/>
            <person name="Zimmer S.L."/>
            <person name="Allmer J."/>
            <person name="Balk J."/>
            <person name="Bisova K."/>
            <person name="Chen C.J."/>
            <person name="Elias M."/>
            <person name="Gendler K."/>
            <person name="Hauser C."/>
            <person name="Lamb M.R."/>
            <person name="Ledford H."/>
            <person name="Long J.C."/>
            <person name="Minagawa J."/>
            <person name="Page M.D."/>
            <person name="Pan J."/>
            <person name="Pootakham W."/>
            <person name="Roje S."/>
            <person name="Rose A."/>
            <person name="Stahlberg E."/>
            <person name="Terauchi A.M."/>
            <person name="Yang P."/>
            <person name="Ball S."/>
            <person name="Bowler C."/>
            <person name="Dieckmann C.L."/>
            <person name="Gladyshev V.N."/>
            <person name="Green P."/>
            <person name="Jorgensen R."/>
            <person name="Mayfield S."/>
            <person name="Mueller-Roeber B."/>
            <person name="Rajamani S."/>
            <person name="Sayre R.T."/>
            <person name="Brokstein P."/>
            <person name="Dubchak I."/>
            <person name="Goodstein D."/>
            <person name="Hornick L."/>
            <person name="Huang Y.W."/>
            <person name="Jhaveri J."/>
            <person name="Luo Y."/>
            <person name="Martinez D."/>
            <person name="Ngau W.C."/>
            <person name="Otillar B."/>
            <person name="Poliakov A."/>
            <person name="Porter A."/>
            <person name="Szajkowski L."/>
            <person name="Werner G."/>
            <person name="Zhou K."/>
            <person name="Grigoriev I.V."/>
            <person name="Rokhsar D.S."/>
            <person name="Grossman A.R."/>
        </authorList>
    </citation>
    <scope>NUCLEOTIDE SEQUENCE [LARGE SCALE GENOMIC DNA]</scope>
    <source>
        <strain evidence="2">CC-503</strain>
    </source>
</reference>
<evidence type="ECO:0000313" key="2">
    <source>
        <dbReference type="Proteomes" id="UP000006906"/>
    </source>
</evidence>
<dbReference type="AlphaFoldDB" id="A0A2K3DT75"/>
<proteinExistence type="predicted"/>